<dbReference type="KEGG" id="chk:D4L85_17080"/>
<keyword evidence="3" id="KW-1185">Reference proteome</keyword>
<evidence type="ECO:0000313" key="2">
    <source>
        <dbReference type="EMBL" id="AYB32179.1"/>
    </source>
</evidence>
<evidence type="ECO:0000256" key="1">
    <source>
        <dbReference type="SAM" id="SignalP"/>
    </source>
</evidence>
<accession>A0A385SLN7</accession>
<gene>
    <name evidence="2" type="ORF">D4L85_17080</name>
</gene>
<keyword evidence="1" id="KW-0732">Signal</keyword>
<dbReference type="EMBL" id="CP032382">
    <property type="protein sequence ID" value="AYB32179.1"/>
    <property type="molecule type" value="Genomic_DNA"/>
</dbReference>
<dbReference type="AlphaFoldDB" id="A0A385SLN7"/>
<sequence length="597" mass="66717">MKIIPLLFKVAILLLPICLLHAQNAPEDAVVTIDPVTGLTDKNFPFDKSFYAKLKLPVGDDVYSVGIVKISNNGDREIKTPQILFNVDTVLYETIKDEPGKKFIKILMPPLSPNRLYDIVIYKALSGEPLKILLEVNQMLYTRQFGPQFLNLTPGVFPVMVLPPDVLNELSEQLQVPQATIPVTLDSLIFTNSPAFGNQYNLYQAISDGRISPTSRLDPAQTAYINRVLLTDAQTATLFRKYNGLRPFFWGQPLLSNPTYHLWYYQEIFTTSLLPLYTRLNGPENFIGTDITELSRDTARIHDIYKTLVAAKSTNKDALKILNNLYFGRTLGLTLGRLNGDTTVNANYNATAVPAFDLSKRIIISEKNKSLLTSLNEEIKDLMIVKPVLQQTALLPLILEIDNILAKLTTRIATMKEVISTMNSFDNLKLKTIVSANTHFIQISDEANTIVIPDFGLLFVPNKTQNILRPFLGVNINFGPVNKDVKTRFLSKKTVPGDNLILRHIRNHVSLTAGVVLGSIKIENERDDLFNSVNIFTGGAYRINRAIRFSGGVLWYNNESDSPLLSTKKISGYGYAAISFDISFKNASGSTFSSIFK</sequence>
<organism evidence="2 3">
    <name type="scientific">Chryseolinea soli</name>
    <dbReference type="NCBI Taxonomy" id="2321403"/>
    <lineage>
        <taxon>Bacteria</taxon>
        <taxon>Pseudomonadati</taxon>
        <taxon>Bacteroidota</taxon>
        <taxon>Cytophagia</taxon>
        <taxon>Cytophagales</taxon>
        <taxon>Fulvivirgaceae</taxon>
        <taxon>Chryseolinea</taxon>
    </lineage>
</organism>
<dbReference type="OrthoDB" id="1447045at2"/>
<feature type="chain" id="PRO_5017476198" evidence="1">
    <location>
        <begin position="23"/>
        <end position="597"/>
    </location>
</feature>
<reference evidence="3" key="1">
    <citation type="submission" date="2018-09" db="EMBL/GenBank/DDBJ databases">
        <title>Chryseolinea sp. KIS68-18 isolated from soil.</title>
        <authorList>
            <person name="Weon H.-Y."/>
            <person name="Kwon S.-W."/>
            <person name="Lee S.A."/>
        </authorList>
    </citation>
    <scope>NUCLEOTIDE SEQUENCE [LARGE SCALE GENOMIC DNA]</scope>
    <source>
        <strain evidence="3">KIS68-18</strain>
    </source>
</reference>
<feature type="signal peptide" evidence="1">
    <location>
        <begin position="1"/>
        <end position="22"/>
    </location>
</feature>
<name>A0A385SLN7_9BACT</name>
<evidence type="ECO:0000313" key="3">
    <source>
        <dbReference type="Proteomes" id="UP000266183"/>
    </source>
</evidence>
<protein>
    <submittedName>
        <fullName evidence="2">Uncharacterized protein</fullName>
    </submittedName>
</protein>
<proteinExistence type="predicted"/>
<dbReference type="RefSeq" id="WP_119755438.1">
    <property type="nucleotide sequence ID" value="NZ_CP032382.1"/>
</dbReference>
<dbReference type="Proteomes" id="UP000266183">
    <property type="component" value="Chromosome"/>
</dbReference>